<evidence type="ECO:0000256" key="2">
    <source>
        <dbReference type="ARBA" id="ARBA00022771"/>
    </source>
</evidence>
<evidence type="ECO:0000313" key="8">
    <source>
        <dbReference type="Proteomes" id="UP000692954"/>
    </source>
</evidence>
<evidence type="ECO:0000259" key="6">
    <source>
        <dbReference type="PROSITE" id="PS50089"/>
    </source>
</evidence>
<feature type="domain" description="RING-type" evidence="6">
    <location>
        <begin position="439"/>
        <end position="478"/>
    </location>
</feature>
<keyword evidence="3" id="KW-0862">Zinc</keyword>
<evidence type="ECO:0000313" key="7">
    <source>
        <dbReference type="EMBL" id="CAD8061513.1"/>
    </source>
</evidence>
<feature type="transmembrane region" description="Helical" evidence="5">
    <location>
        <begin position="123"/>
        <end position="141"/>
    </location>
</feature>
<gene>
    <name evidence="7" type="ORF">PSON_ATCC_30995.1.T0150362</name>
</gene>
<dbReference type="AlphaFoldDB" id="A0A8S1L7H5"/>
<dbReference type="PANTHER" id="PTHR46858">
    <property type="entry name" value="OS05G0521000 PROTEIN"/>
    <property type="match status" value="1"/>
</dbReference>
<dbReference type="Proteomes" id="UP000692954">
    <property type="component" value="Unassembled WGS sequence"/>
</dbReference>
<reference evidence="7" key="1">
    <citation type="submission" date="2021-01" db="EMBL/GenBank/DDBJ databases">
        <authorList>
            <consortium name="Genoscope - CEA"/>
            <person name="William W."/>
        </authorList>
    </citation>
    <scope>NUCLEOTIDE SEQUENCE</scope>
</reference>
<evidence type="ECO:0000256" key="3">
    <source>
        <dbReference type="ARBA" id="ARBA00022833"/>
    </source>
</evidence>
<keyword evidence="2 4" id="KW-0863">Zinc-finger</keyword>
<dbReference type="GO" id="GO:0016567">
    <property type="term" value="P:protein ubiquitination"/>
    <property type="evidence" value="ECO:0007669"/>
    <property type="project" value="TreeGrafter"/>
</dbReference>
<dbReference type="GO" id="GO:0008270">
    <property type="term" value="F:zinc ion binding"/>
    <property type="evidence" value="ECO:0007669"/>
    <property type="project" value="UniProtKB-KW"/>
</dbReference>
<dbReference type="SMART" id="SM00184">
    <property type="entry name" value="RING"/>
    <property type="match status" value="1"/>
</dbReference>
<evidence type="ECO:0000256" key="5">
    <source>
        <dbReference type="SAM" id="Phobius"/>
    </source>
</evidence>
<feature type="transmembrane region" description="Helical" evidence="5">
    <location>
        <begin position="62"/>
        <end position="83"/>
    </location>
</feature>
<feature type="transmembrane region" description="Helical" evidence="5">
    <location>
        <begin position="162"/>
        <end position="179"/>
    </location>
</feature>
<organism evidence="7 8">
    <name type="scientific">Paramecium sonneborni</name>
    <dbReference type="NCBI Taxonomy" id="65129"/>
    <lineage>
        <taxon>Eukaryota</taxon>
        <taxon>Sar</taxon>
        <taxon>Alveolata</taxon>
        <taxon>Ciliophora</taxon>
        <taxon>Intramacronucleata</taxon>
        <taxon>Oligohymenophorea</taxon>
        <taxon>Peniculida</taxon>
        <taxon>Parameciidae</taxon>
        <taxon>Paramecium</taxon>
    </lineage>
</organism>
<keyword evidence="5" id="KW-0472">Membrane</keyword>
<evidence type="ECO:0000256" key="4">
    <source>
        <dbReference type="PROSITE-ProRule" id="PRU00175"/>
    </source>
</evidence>
<keyword evidence="1" id="KW-0479">Metal-binding</keyword>
<dbReference type="PANTHER" id="PTHR46858:SF5">
    <property type="entry name" value="E3 UBIQUITIN-PROTEIN LIGASE APD1-RELATED"/>
    <property type="match status" value="1"/>
</dbReference>
<sequence>MWRDRVTEQNQQTVENIEQVGVTFRLEQANQIMSSILLSNSIYAITVLLFSFQLSFDGNMLFVIYCIYSKLLLQFIHLLYFNRIFHHYNITDKHILIRLISTLVEGSYLLVLNLYQISATRDLLLLSNIFPLLNMFLSLILKINEGNHYFKQSISQINMFQVFRNIAILIISIFFSLKLEGYFEIQWLYALWMFWILFGVSASIVIYYVFVILALGIQRILEQNIRLENLVIVNLWILFFMISNTAMYLLIPISILNFQKIGYYGNLIDTLRVILMINQVLFSYYTVRFKRELILSLQNYLSLNDSVNPLNTLPTQQAEAQIQPYNKQDFGDSQISEHHIQIPKVVKRISKTYFGFDDLLSDKKSETQLSGKKPTHHKAFSSQIQRSSDYQNEKIKLSSLINIKNTQRYNSNVDIQNNSKEIEQSSIPKSVSLSSINACCICFDNDPNALFMQCGHGGVCYNCAIDLWKNKEECYLCRSKIDRVLKIKISEQQKNIYKVIGATELNKKVKAQQKKLTQNQQY</sequence>
<accession>A0A8S1L7H5</accession>
<proteinExistence type="predicted"/>
<dbReference type="EMBL" id="CAJJDN010000015">
    <property type="protein sequence ID" value="CAD8061513.1"/>
    <property type="molecule type" value="Genomic_DNA"/>
</dbReference>
<dbReference type="GO" id="GO:0061630">
    <property type="term" value="F:ubiquitin protein ligase activity"/>
    <property type="evidence" value="ECO:0007669"/>
    <property type="project" value="TreeGrafter"/>
</dbReference>
<dbReference type="Pfam" id="PF13920">
    <property type="entry name" value="zf-C3HC4_3"/>
    <property type="match status" value="1"/>
</dbReference>
<keyword evidence="8" id="KW-1185">Reference proteome</keyword>
<dbReference type="InterPro" id="IPR001841">
    <property type="entry name" value="Znf_RING"/>
</dbReference>
<feature type="transmembrane region" description="Helical" evidence="5">
    <location>
        <begin position="229"/>
        <end position="251"/>
    </location>
</feature>
<name>A0A8S1L7H5_9CILI</name>
<protein>
    <recommendedName>
        <fullName evidence="6">RING-type domain-containing protein</fullName>
    </recommendedName>
</protein>
<feature type="transmembrane region" description="Helical" evidence="5">
    <location>
        <begin position="191"/>
        <end position="217"/>
    </location>
</feature>
<keyword evidence="5" id="KW-1133">Transmembrane helix</keyword>
<feature type="transmembrane region" description="Helical" evidence="5">
    <location>
        <begin position="35"/>
        <end position="56"/>
    </location>
</feature>
<evidence type="ECO:0000256" key="1">
    <source>
        <dbReference type="ARBA" id="ARBA00022723"/>
    </source>
</evidence>
<comment type="caution">
    <text evidence="7">The sequence shown here is derived from an EMBL/GenBank/DDBJ whole genome shotgun (WGS) entry which is preliminary data.</text>
</comment>
<dbReference type="PROSITE" id="PS50089">
    <property type="entry name" value="ZF_RING_2"/>
    <property type="match status" value="1"/>
</dbReference>
<feature type="transmembrane region" description="Helical" evidence="5">
    <location>
        <begin position="95"/>
        <end position="117"/>
    </location>
</feature>
<keyword evidence="5" id="KW-0812">Transmembrane</keyword>
<dbReference type="OrthoDB" id="3045089at2759"/>